<dbReference type="GO" id="GO:0016747">
    <property type="term" value="F:acyltransferase activity, transferring groups other than amino-acyl groups"/>
    <property type="evidence" value="ECO:0007669"/>
    <property type="project" value="InterPro"/>
</dbReference>
<dbReference type="Proteomes" id="UP000198728">
    <property type="component" value="Unassembled WGS sequence"/>
</dbReference>
<evidence type="ECO:0000256" key="1">
    <source>
        <dbReference type="ARBA" id="ARBA00022679"/>
    </source>
</evidence>
<dbReference type="InterPro" id="IPR000182">
    <property type="entry name" value="GNAT_dom"/>
</dbReference>
<dbReference type="Pfam" id="PF13508">
    <property type="entry name" value="Acetyltransf_7"/>
    <property type="match status" value="1"/>
</dbReference>
<feature type="domain" description="N-acetyltransferase" evidence="3">
    <location>
        <begin position="4"/>
        <end position="148"/>
    </location>
</feature>
<keyword evidence="1 4" id="KW-0808">Transferase</keyword>
<proteinExistence type="predicted"/>
<reference evidence="4 5" key="1">
    <citation type="submission" date="2016-10" db="EMBL/GenBank/DDBJ databases">
        <authorList>
            <person name="de Groot N.N."/>
        </authorList>
    </citation>
    <scope>NUCLEOTIDE SEQUENCE [LARGE SCALE GENOMIC DNA]</scope>
    <source>
        <strain evidence="4 5">DSM 19548</strain>
    </source>
</reference>
<evidence type="ECO:0000313" key="4">
    <source>
        <dbReference type="EMBL" id="SFB79901.1"/>
    </source>
</evidence>
<dbReference type="AlphaFoldDB" id="A0A1I1DYC0"/>
<protein>
    <submittedName>
        <fullName evidence="4">Acetyltransferase (GNAT) family protein</fullName>
    </submittedName>
</protein>
<dbReference type="InterPro" id="IPR016181">
    <property type="entry name" value="Acyl_CoA_acyltransferase"/>
</dbReference>
<dbReference type="OrthoDB" id="281808at2"/>
<keyword evidence="5" id="KW-1185">Reference proteome</keyword>
<sequence>MESPIIRRAIPSDAAAFTAAIRAAYGPWIDRLDGLPDVDAGVAEEIAQHPVWVAESRRSGRILGGLVLHLGSDTAKVANLAVCPDCGGRGIGRALMAAAEAHAHDKGYRRMTLSSHGDMTPTLRFYRKSGWAETGREGYRVFMEKAIG</sequence>
<organism evidence="4 5">
    <name type="scientific">Tropicimonas isoalkanivorans</name>
    <dbReference type="NCBI Taxonomy" id="441112"/>
    <lineage>
        <taxon>Bacteria</taxon>
        <taxon>Pseudomonadati</taxon>
        <taxon>Pseudomonadota</taxon>
        <taxon>Alphaproteobacteria</taxon>
        <taxon>Rhodobacterales</taxon>
        <taxon>Roseobacteraceae</taxon>
        <taxon>Tropicimonas</taxon>
    </lineage>
</organism>
<dbReference type="SUPFAM" id="SSF55729">
    <property type="entry name" value="Acyl-CoA N-acyltransferases (Nat)"/>
    <property type="match status" value="1"/>
</dbReference>
<dbReference type="RefSeq" id="WP_093359105.1">
    <property type="nucleotide sequence ID" value="NZ_FOLG01000001.1"/>
</dbReference>
<dbReference type="Gene3D" id="3.40.630.30">
    <property type="match status" value="1"/>
</dbReference>
<dbReference type="InterPro" id="IPR050832">
    <property type="entry name" value="Bact_Acetyltransf"/>
</dbReference>
<evidence type="ECO:0000313" key="5">
    <source>
        <dbReference type="Proteomes" id="UP000198728"/>
    </source>
</evidence>
<evidence type="ECO:0000259" key="3">
    <source>
        <dbReference type="PROSITE" id="PS51186"/>
    </source>
</evidence>
<dbReference type="PANTHER" id="PTHR43877">
    <property type="entry name" value="AMINOALKYLPHOSPHONATE N-ACETYLTRANSFERASE-RELATED-RELATED"/>
    <property type="match status" value="1"/>
</dbReference>
<keyword evidence="2" id="KW-0012">Acyltransferase</keyword>
<accession>A0A1I1DYC0</accession>
<dbReference type="STRING" id="441112.SAMN04488094_101541"/>
<name>A0A1I1DYC0_9RHOB</name>
<gene>
    <name evidence="4" type="ORF">SAMN04488094_101541</name>
</gene>
<dbReference type="EMBL" id="FOLG01000001">
    <property type="protein sequence ID" value="SFB79901.1"/>
    <property type="molecule type" value="Genomic_DNA"/>
</dbReference>
<dbReference type="PROSITE" id="PS51186">
    <property type="entry name" value="GNAT"/>
    <property type="match status" value="1"/>
</dbReference>
<evidence type="ECO:0000256" key="2">
    <source>
        <dbReference type="ARBA" id="ARBA00023315"/>
    </source>
</evidence>